<keyword evidence="5" id="KW-0472">Membrane</keyword>
<evidence type="ECO:0000256" key="1">
    <source>
        <dbReference type="ARBA" id="ARBA00004370"/>
    </source>
</evidence>
<sequence length="148" mass="17245">MRYTSKQYAKALWEVWEEKSPDKRTAVLGRFIKLLKKQRAMKKLDFIIQELEKIYLIKNNLLKAGITAPFPPSKISLERIKKLVPHLFTAQQKGAGFISSFYKHRPDKIILEQKIDKNLIGGFQIKVNDYLIDGSVRNMLVKLKKTNL</sequence>
<dbReference type="Pfam" id="PF00213">
    <property type="entry name" value="OSCP"/>
    <property type="match status" value="1"/>
</dbReference>
<gene>
    <name evidence="7" type="ORF">A2815_02065</name>
</gene>
<dbReference type="Proteomes" id="UP000176974">
    <property type="component" value="Unassembled WGS sequence"/>
</dbReference>
<comment type="subcellular location">
    <subcellularLocation>
        <location evidence="1">Membrane</location>
    </subcellularLocation>
</comment>
<reference evidence="7 8" key="1">
    <citation type="journal article" date="2016" name="Nat. Commun.">
        <title>Thousands of microbial genomes shed light on interconnected biogeochemical processes in an aquifer system.</title>
        <authorList>
            <person name="Anantharaman K."/>
            <person name="Brown C.T."/>
            <person name="Hug L.A."/>
            <person name="Sharon I."/>
            <person name="Castelle C.J."/>
            <person name="Probst A.J."/>
            <person name="Thomas B.C."/>
            <person name="Singh A."/>
            <person name="Wilkins M.J."/>
            <person name="Karaoz U."/>
            <person name="Brodie E.L."/>
            <person name="Williams K.H."/>
            <person name="Hubbard S.S."/>
            <person name="Banfield J.F."/>
        </authorList>
    </citation>
    <scope>NUCLEOTIDE SEQUENCE [LARGE SCALE GENOMIC DNA]</scope>
</reference>
<evidence type="ECO:0000256" key="6">
    <source>
        <dbReference type="ARBA" id="ARBA00023310"/>
    </source>
</evidence>
<evidence type="ECO:0000313" key="7">
    <source>
        <dbReference type="EMBL" id="OGZ35619.1"/>
    </source>
</evidence>
<comment type="caution">
    <text evidence="7">The sequence shown here is derived from an EMBL/GenBank/DDBJ whole genome shotgun (WGS) entry which is preliminary data.</text>
</comment>
<organism evidence="7 8">
    <name type="scientific">Candidatus Portnoybacteria bacterium RIFCSPHIGHO2_01_FULL_40_12b</name>
    <dbReference type="NCBI Taxonomy" id="1801994"/>
    <lineage>
        <taxon>Bacteria</taxon>
        <taxon>Candidatus Portnoyibacteriota</taxon>
    </lineage>
</organism>
<keyword evidence="2" id="KW-0813">Transport</keyword>
<dbReference type="AlphaFoldDB" id="A0A1G2FC27"/>
<keyword evidence="6" id="KW-0066">ATP synthesis</keyword>
<evidence type="ECO:0000256" key="2">
    <source>
        <dbReference type="ARBA" id="ARBA00022448"/>
    </source>
</evidence>
<dbReference type="InterPro" id="IPR000711">
    <property type="entry name" value="ATPase_OSCP/dsu"/>
</dbReference>
<evidence type="ECO:0000256" key="5">
    <source>
        <dbReference type="ARBA" id="ARBA00023136"/>
    </source>
</evidence>
<proteinExistence type="predicted"/>
<evidence type="ECO:0000256" key="4">
    <source>
        <dbReference type="ARBA" id="ARBA00023065"/>
    </source>
</evidence>
<dbReference type="GO" id="GO:0016020">
    <property type="term" value="C:membrane"/>
    <property type="evidence" value="ECO:0007669"/>
    <property type="project" value="UniProtKB-SubCell"/>
</dbReference>
<keyword evidence="4" id="KW-0406">Ion transport</keyword>
<evidence type="ECO:0000256" key="3">
    <source>
        <dbReference type="ARBA" id="ARBA00022781"/>
    </source>
</evidence>
<name>A0A1G2FC27_9BACT</name>
<accession>A0A1G2FC27</accession>
<dbReference type="InterPro" id="IPR020781">
    <property type="entry name" value="ATPase_OSCP/d_CS"/>
</dbReference>
<dbReference type="PROSITE" id="PS00389">
    <property type="entry name" value="ATPASE_DELTA"/>
    <property type="match status" value="1"/>
</dbReference>
<keyword evidence="3" id="KW-0375">Hydrogen ion transport</keyword>
<dbReference type="EMBL" id="MHMY01000009">
    <property type="protein sequence ID" value="OGZ35619.1"/>
    <property type="molecule type" value="Genomic_DNA"/>
</dbReference>
<evidence type="ECO:0000313" key="8">
    <source>
        <dbReference type="Proteomes" id="UP000176974"/>
    </source>
</evidence>
<protein>
    <submittedName>
        <fullName evidence="7">Uncharacterized protein</fullName>
    </submittedName>
</protein>
<dbReference type="GO" id="GO:0046933">
    <property type="term" value="F:proton-transporting ATP synthase activity, rotational mechanism"/>
    <property type="evidence" value="ECO:0007669"/>
    <property type="project" value="InterPro"/>
</dbReference>